<dbReference type="Gene3D" id="1.10.10.60">
    <property type="entry name" value="Homeodomain-like"/>
    <property type="match status" value="2"/>
</dbReference>
<organism evidence="10 11">
    <name type="scientific">Nosema granulosis</name>
    <dbReference type="NCBI Taxonomy" id="83296"/>
    <lineage>
        <taxon>Eukaryota</taxon>
        <taxon>Fungi</taxon>
        <taxon>Fungi incertae sedis</taxon>
        <taxon>Microsporidia</taxon>
        <taxon>Nosematidae</taxon>
        <taxon>Nosema</taxon>
    </lineage>
</organism>
<evidence type="ECO:0000256" key="6">
    <source>
        <dbReference type="ARBA" id="ARBA00023187"/>
    </source>
</evidence>
<evidence type="ECO:0000313" key="11">
    <source>
        <dbReference type="Proteomes" id="UP000740883"/>
    </source>
</evidence>
<evidence type="ECO:0000256" key="5">
    <source>
        <dbReference type="ARBA" id="ARBA00023125"/>
    </source>
</evidence>
<keyword evidence="10" id="KW-0131">Cell cycle</keyword>
<gene>
    <name evidence="10" type="primary">cdc5l</name>
    <name evidence="10" type="ORF">NGRA_1578</name>
</gene>
<dbReference type="PANTHER" id="PTHR45885">
    <property type="entry name" value="CELL DIVISION CYCLE 5-LIKE PROTEIN"/>
    <property type="match status" value="1"/>
</dbReference>
<dbReference type="OrthoDB" id="1410009at2759"/>
<name>A0A9P6GY98_9MICR</name>
<dbReference type="GO" id="GO:0005681">
    <property type="term" value="C:spliceosomal complex"/>
    <property type="evidence" value="ECO:0007669"/>
    <property type="project" value="UniProtKB-KW"/>
</dbReference>
<dbReference type="GO" id="GO:0000974">
    <property type="term" value="C:Prp19 complex"/>
    <property type="evidence" value="ECO:0007669"/>
    <property type="project" value="InterPro"/>
</dbReference>
<dbReference type="GO" id="GO:0000398">
    <property type="term" value="P:mRNA splicing, via spliceosome"/>
    <property type="evidence" value="ECO:0007669"/>
    <property type="project" value="InterPro"/>
</dbReference>
<protein>
    <submittedName>
        <fullName evidence="10">Cell division cycle 5-like protein</fullName>
    </submittedName>
</protein>
<dbReference type="Pfam" id="PF13921">
    <property type="entry name" value="Myb_DNA-bind_6"/>
    <property type="match status" value="1"/>
</dbReference>
<reference evidence="10 11" key="1">
    <citation type="journal article" date="2020" name="Genome Biol. Evol.">
        <title>Comparative genomics of strictly vertically transmitted, feminizing microsporidia endosymbionts of amphipod crustaceans.</title>
        <authorList>
            <person name="Cormier A."/>
            <person name="Chebbi M.A."/>
            <person name="Giraud I."/>
            <person name="Wattier R."/>
            <person name="Teixeira M."/>
            <person name="Gilbert C."/>
            <person name="Rigaud T."/>
            <person name="Cordaux R."/>
        </authorList>
    </citation>
    <scope>NUCLEOTIDE SEQUENCE [LARGE SCALE GENOMIC DNA]</scope>
    <source>
        <strain evidence="10 11">Ou3-Ou53</strain>
    </source>
</reference>
<dbReference type="InterPro" id="IPR047242">
    <property type="entry name" value="CDC5L/Cef1"/>
</dbReference>
<dbReference type="GO" id="GO:0051301">
    <property type="term" value="P:cell division"/>
    <property type="evidence" value="ECO:0007669"/>
    <property type="project" value="UniProtKB-KW"/>
</dbReference>
<dbReference type="EMBL" id="SBJO01000111">
    <property type="protein sequence ID" value="KAF9763020.1"/>
    <property type="molecule type" value="Genomic_DNA"/>
</dbReference>
<evidence type="ECO:0000256" key="1">
    <source>
        <dbReference type="ARBA" id="ARBA00010506"/>
    </source>
</evidence>
<proteinExistence type="inferred from homology"/>
<evidence type="ECO:0000313" key="10">
    <source>
        <dbReference type="EMBL" id="KAF9763020.1"/>
    </source>
</evidence>
<keyword evidence="4" id="KW-0677">Repeat</keyword>
<keyword evidence="7" id="KW-0539">Nucleus</keyword>
<dbReference type="InterPro" id="IPR009057">
    <property type="entry name" value="Homeodomain-like_sf"/>
</dbReference>
<feature type="domain" description="Myb-like" evidence="8">
    <location>
        <begin position="2"/>
        <end position="53"/>
    </location>
</feature>
<dbReference type="PROSITE" id="PS51294">
    <property type="entry name" value="HTH_MYB"/>
    <property type="match status" value="1"/>
</dbReference>
<dbReference type="GO" id="GO:0003677">
    <property type="term" value="F:DNA binding"/>
    <property type="evidence" value="ECO:0007669"/>
    <property type="project" value="UniProtKB-KW"/>
</dbReference>
<evidence type="ECO:0000259" key="9">
    <source>
        <dbReference type="PROSITE" id="PS51294"/>
    </source>
</evidence>
<sequence>MRLEREDNNWKCNEDEILKMGVMKYGLNKWNKVCSLFINRTPLECKERWNNYLHPEINKEDWTQEEITRLLNIAEDLKPQWKLIGSVLGRPDQECYEKYNSLVYKTIKVSKHAELEEAEGNLEEEIYKSAVKRISTNKSRKNSKKLRKKCINKMCIKVHK</sequence>
<dbReference type="Proteomes" id="UP000740883">
    <property type="component" value="Unassembled WGS sequence"/>
</dbReference>
<evidence type="ECO:0000256" key="7">
    <source>
        <dbReference type="ARBA" id="ARBA00023242"/>
    </source>
</evidence>
<dbReference type="InterPro" id="IPR017930">
    <property type="entry name" value="Myb_dom"/>
</dbReference>
<evidence type="ECO:0000256" key="2">
    <source>
        <dbReference type="ARBA" id="ARBA00022664"/>
    </source>
</evidence>
<dbReference type="PROSITE" id="PS50090">
    <property type="entry name" value="MYB_LIKE"/>
    <property type="match status" value="2"/>
</dbReference>
<keyword evidence="10" id="KW-0132">Cell division</keyword>
<evidence type="ECO:0000256" key="4">
    <source>
        <dbReference type="ARBA" id="ARBA00022737"/>
    </source>
</evidence>
<dbReference type="AlphaFoldDB" id="A0A9P6GY98"/>
<evidence type="ECO:0000259" key="8">
    <source>
        <dbReference type="PROSITE" id="PS50090"/>
    </source>
</evidence>
<keyword evidence="6" id="KW-0508">mRNA splicing</keyword>
<dbReference type="CDD" id="cd00167">
    <property type="entry name" value="SANT"/>
    <property type="match status" value="1"/>
</dbReference>
<accession>A0A9P6GY98</accession>
<keyword evidence="3" id="KW-0747">Spliceosome</keyword>
<comment type="similarity">
    <text evidence="1">Belongs to the CEF1 family.</text>
</comment>
<dbReference type="SUPFAM" id="SSF46689">
    <property type="entry name" value="Homeodomain-like"/>
    <property type="match status" value="1"/>
</dbReference>
<dbReference type="SMART" id="SM00717">
    <property type="entry name" value="SANT"/>
    <property type="match status" value="2"/>
</dbReference>
<feature type="domain" description="Myb-like" evidence="8">
    <location>
        <begin position="54"/>
        <end position="103"/>
    </location>
</feature>
<comment type="caution">
    <text evidence="10">The sequence shown here is derived from an EMBL/GenBank/DDBJ whole genome shotgun (WGS) entry which is preliminary data.</text>
</comment>
<feature type="domain" description="HTH myb-type" evidence="9">
    <location>
        <begin position="14"/>
        <end position="57"/>
    </location>
</feature>
<dbReference type="PANTHER" id="PTHR45885:SF1">
    <property type="entry name" value="CELL DIVISION CYCLE 5-LIKE PROTEIN"/>
    <property type="match status" value="1"/>
</dbReference>
<evidence type="ECO:0000256" key="3">
    <source>
        <dbReference type="ARBA" id="ARBA00022728"/>
    </source>
</evidence>
<keyword evidence="5" id="KW-0238">DNA-binding</keyword>
<keyword evidence="2" id="KW-0507">mRNA processing</keyword>
<keyword evidence="11" id="KW-1185">Reference proteome</keyword>
<dbReference type="InterPro" id="IPR001005">
    <property type="entry name" value="SANT/Myb"/>
</dbReference>